<gene>
    <name evidence="3" type="ORF">SPRG_18371</name>
</gene>
<keyword evidence="2" id="KW-0812">Transmembrane</keyword>
<sequence>MTFLGTDMFGVTPVMLGADLYWAVFFLIPVAGILVDVSLTSIYRMYWPTEANILRERSALKKVDQRITDFSSRKGLASQSYVDNEGDEKAGVRNLEMRSYKGFAFSAPDDKQATTHQTSTGASVREIATLRVDQLSTGRRLSDTQSMHGPRDSFKANEARSSTKP</sequence>
<dbReference type="KEGG" id="spar:SPRG_18371"/>
<dbReference type="VEuPathDB" id="FungiDB:SPRG_18371"/>
<feature type="region of interest" description="Disordered" evidence="1">
    <location>
        <begin position="135"/>
        <end position="165"/>
    </location>
</feature>
<proteinExistence type="predicted"/>
<evidence type="ECO:0000256" key="1">
    <source>
        <dbReference type="SAM" id="MobiDB-lite"/>
    </source>
</evidence>
<dbReference type="GeneID" id="24139896"/>
<keyword evidence="2" id="KW-1133">Transmembrane helix</keyword>
<evidence type="ECO:0000256" key="2">
    <source>
        <dbReference type="SAM" id="Phobius"/>
    </source>
</evidence>
<reference evidence="3 4" key="1">
    <citation type="journal article" date="2013" name="PLoS Genet.">
        <title>Distinctive expansion of potential virulence genes in the genome of the oomycete fish pathogen Saprolegnia parasitica.</title>
        <authorList>
            <person name="Jiang R.H."/>
            <person name="de Bruijn I."/>
            <person name="Haas B.J."/>
            <person name="Belmonte R."/>
            <person name="Lobach L."/>
            <person name="Christie J."/>
            <person name="van den Ackerveken G."/>
            <person name="Bottin A."/>
            <person name="Bulone V."/>
            <person name="Diaz-Moreno S.M."/>
            <person name="Dumas B."/>
            <person name="Fan L."/>
            <person name="Gaulin E."/>
            <person name="Govers F."/>
            <person name="Grenville-Briggs L.J."/>
            <person name="Horner N.R."/>
            <person name="Levin J.Z."/>
            <person name="Mammella M."/>
            <person name="Meijer H.J."/>
            <person name="Morris P."/>
            <person name="Nusbaum C."/>
            <person name="Oome S."/>
            <person name="Phillips A.J."/>
            <person name="van Rooyen D."/>
            <person name="Rzeszutek E."/>
            <person name="Saraiva M."/>
            <person name="Secombes C.J."/>
            <person name="Seidl M.F."/>
            <person name="Snel B."/>
            <person name="Stassen J.H."/>
            <person name="Sykes S."/>
            <person name="Tripathy S."/>
            <person name="van den Berg H."/>
            <person name="Vega-Arreguin J.C."/>
            <person name="Wawra S."/>
            <person name="Young S.K."/>
            <person name="Zeng Q."/>
            <person name="Dieguez-Uribeondo J."/>
            <person name="Russ C."/>
            <person name="Tyler B.M."/>
            <person name="van West P."/>
        </authorList>
    </citation>
    <scope>NUCLEOTIDE SEQUENCE [LARGE SCALE GENOMIC DNA]</scope>
    <source>
        <strain evidence="3 4">CBS 223.65</strain>
    </source>
</reference>
<dbReference type="Proteomes" id="UP000030745">
    <property type="component" value="Unassembled WGS sequence"/>
</dbReference>
<name>A0A067BH67_SAPPC</name>
<feature type="transmembrane region" description="Helical" evidence="2">
    <location>
        <begin position="20"/>
        <end position="39"/>
    </location>
</feature>
<keyword evidence="2" id="KW-0472">Membrane</keyword>
<keyword evidence="4" id="KW-1185">Reference proteome</keyword>
<dbReference type="AlphaFoldDB" id="A0A067BH67"/>
<evidence type="ECO:0000313" key="4">
    <source>
        <dbReference type="Proteomes" id="UP000030745"/>
    </source>
</evidence>
<feature type="compositionally biased region" description="Polar residues" evidence="1">
    <location>
        <begin position="135"/>
        <end position="147"/>
    </location>
</feature>
<protein>
    <recommendedName>
        <fullName evidence="5">P-type ATPase C-terminal domain-containing protein</fullName>
    </recommendedName>
</protein>
<feature type="compositionally biased region" description="Basic and acidic residues" evidence="1">
    <location>
        <begin position="149"/>
        <end position="158"/>
    </location>
</feature>
<evidence type="ECO:0008006" key="5">
    <source>
        <dbReference type="Google" id="ProtNLM"/>
    </source>
</evidence>
<accession>A0A067BH67</accession>
<dbReference type="STRING" id="695850.A0A067BH67"/>
<dbReference type="RefSeq" id="XP_012213198.1">
    <property type="nucleotide sequence ID" value="XM_012357808.1"/>
</dbReference>
<dbReference type="EMBL" id="KK584340">
    <property type="protein sequence ID" value="KDO16095.1"/>
    <property type="molecule type" value="Genomic_DNA"/>
</dbReference>
<organism evidence="3 4">
    <name type="scientific">Saprolegnia parasitica (strain CBS 223.65)</name>
    <dbReference type="NCBI Taxonomy" id="695850"/>
    <lineage>
        <taxon>Eukaryota</taxon>
        <taxon>Sar</taxon>
        <taxon>Stramenopiles</taxon>
        <taxon>Oomycota</taxon>
        <taxon>Saprolegniomycetes</taxon>
        <taxon>Saprolegniales</taxon>
        <taxon>Saprolegniaceae</taxon>
        <taxon>Saprolegnia</taxon>
    </lineage>
</organism>
<evidence type="ECO:0000313" key="3">
    <source>
        <dbReference type="EMBL" id="KDO16095.1"/>
    </source>
</evidence>
<dbReference type="OrthoDB" id="78505at2759"/>